<evidence type="ECO:0000313" key="5">
    <source>
        <dbReference type="Proteomes" id="UP000001968"/>
    </source>
</evidence>
<dbReference type="OrthoDB" id="1523230at2"/>
<dbReference type="STRING" id="335541.Swol_1160"/>
<keyword evidence="5" id="KW-1185">Reference proteome</keyword>
<keyword evidence="1" id="KW-0328">Glycosyltransferase</keyword>
<sequence length="278" mass="31398">MQVPGCQLAFIGGSSSLSIEVPESLGLDYVQVLEKGLIFSTPYGLSPEFKLINIQGEQDERKVLSCRMHGWRSGVSRADASRQVFWVLQQAGVKRVLAEGGVGAINHLLKPRDVIIPHDYMDFSLRKDVGLEERYLLVMREALCGVMRKHLLELLEKSWRFRVFDRGVYVNTDGRHFESPAEVALFKMAGGDIVGQSICPEVYLAREIGACFAGLYLVVNYAEGIVSPWEHEELSEIFYGESLTLARTVFEFFRTLPPGRECNCAELRKETLLKEVYK</sequence>
<proteinExistence type="predicted"/>
<reference evidence="5" key="1">
    <citation type="journal article" date="2010" name="Environ. Microbiol.">
        <title>The genome of Syntrophomonas wolfei: new insights into syntrophic metabolism and biohydrogen production.</title>
        <authorList>
            <person name="Sieber J.R."/>
            <person name="Sims D.R."/>
            <person name="Han C."/>
            <person name="Kim E."/>
            <person name="Lykidis A."/>
            <person name="Lapidus A.L."/>
            <person name="McDonnald E."/>
            <person name="Rohlin L."/>
            <person name="Culley D.E."/>
            <person name="Gunsalus R."/>
            <person name="McInerney M.J."/>
        </authorList>
    </citation>
    <scope>NUCLEOTIDE SEQUENCE [LARGE SCALE GENOMIC DNA]</scope>
    <source>
        <strain evidence="5">DSM 2245B / Goettingen</strain>
    </source>
</reference>
<dbReference type="Proteomes" id="UP000001968">
    <property type="component" value="Chromosome"/>
</dbReference>
<evidence type="ECO:0000256" key="1">
    <source>
        <dbReference type="ARBA" id="ARBA00022676"/>
    </source>
</evidence>
<dbReference type="EMBL" id="CP000448">
    <property type="protein sequence ID" value="ABI68469.1"/>
    <property type="molecule type" value="Genomic_DNA"/>
</dbReference>
<dbReference type="GO" id="GO:0017061">
    <property type="term" value="F:S-methyl-5-thioadenosine phosphorylase activity"/>
    <property type="evidence" value="ECO:0007669"/>
    <property type="project" value="InterPro"/>
</dbReference>
<dbReference type="GO" id="GO:0019509">
    <property type="term" value="P:L-methionine salvage from methylthioadenosine"/>
    <property type="evidence" value="ECO:0007669"/>
    <property type="project" value="TreeGrafter"/>
</dbReference>
<dbReference type="GO" id="GO:0005829">
    <property type="term" value="C:cytosol"/>
    <property type="evidence" value="ECO:0007669"/>
    <property type="project" value="TreeGrafter"/>
</dbReference>
<dbReference type="CDD" id="cd09010">
    <property type="entry name" value="MTAP_SsMTAPII_like_MTIP"/>
    <property type="match status" value="1"/>
</dbReference>
<dbReference type="AlphaFoldDB" id="Q0AXT5"/>
<dbReference type="PANTHER" id="PTHR42679">
    <property type="entry name" value="S-METHYL-5'-THIOADENOSINE PHOSPHORYLASE"/>
    <property type="match status" value="1"/>
</dbReference>
<gene>
    <name evidence="4" type="ordered locus">Swol_1160</name>
</gene>
<keyword evidence="2" id="KW-0808">Transferase</keyword>
<dbReference type="GO" id="GO:0009116">
    <property type="term" value="P:nucleoside metabolic process"/>
    <property type="evidence" value="ECO:0007669"/>
    <property type="project" value="InterPro"/>
</dbReference>
<dbReference type="PANTHER" id="PTHR42679:SF2">
    <property type="entry name" value="S-METHYL-5'-THIOADENOSINE PHOSPHORYLASE"/>
    <property type="match status" value="1"/>
</dbReference>
<dbReference type="HOGENOM" id="CLU_054456_0_2_9"/>
<accession>Q0AXT5</accession>
<dbReference type="SUPFAM" id="SSF53167">
    <property type="entry name" value="Purine and uridine phosphorylases"/>
    <property type="match status" value="1"/>
</dbReference>
<dbReference type="InterPro" id="IPR010044">
    <property type="entry name" value="MTAP"/>
</dbReference>
<dbReference type="KEGG" id="swo:Swol_1160"/>
<dbReference type="RefSeq" id="WP_011640573.1">
    <property type="nucleotide sequence ID" value="NC_008346.1"/>
</dbReference>
<name>Q0AXT5_SYNWW</name>
<evidence type="ECO:0000256" key="2">
    <source>
        <dbReference type="ARBA" id="ARBA00022679"/>
    </source>
</evidence>
<dbReference type="Gene3D" id="3.40.50.1580">
    <property type="entry name" value="Nucleoside phosphorylase domain"/>
    <property type="match status" value="1"/>
</dbReference>
<evidence type="ECO:0000313" key="4">
    <source>
        <dbReference type="EMBL" id="ABI68469.1"/>
    </source>
</evidence>
<dbReference type="InterPro" id="IPR000845">
    <property type="entry name" value="Nucleoside_phosphorylase_d"/>
</dbReference>
<dbReference type="InterPro" id="IPR035994">
    <property type="entry name" value="Nucleoside_phosphorylase_sf"/>
</dbReference>
<protein>
    <submittedName>
        <fullName evidence="4">Phosphorylase, family 2</fullName>
    </submittedName>
</protein>
<dbReference type="Pfam" id="PF01048">
    <property type="entry name" value="PNP_UDP_1"/>
    <property type="match status" value="1"/>
</dbReference>
<organism evidence="4 5">
    <name type="scientific">Syntrophomonas wolfei subsp. wolfei (strain DSM 2245B / Goettingen)</name>
    <dbReference type="NCBI Taxonomy" id="335541"/>
    <lineage>
        <taxon>Bacteria</taxon>
        <taxon>Bacillati</taxon>
        <taxon>Bacillota</taxon>
        <taxon>Clostridia</taxon>
        <taxon>Eubacteriales</taxon>
        <taxon>Syntrophomonadaceae</taxon>
        <taxon>Syntrophomonas</taxon>
    </lineage>
</organism>
<dbReference type="eggNOG" id="COG0005">
    <property type="taxonomic scope" value="Bacteria"/>
</dbReference>
<feature type="domain" description="Nucleoside phosphorylase" evidence="3">
    <location>
        <begin position="65"/>
        <end position="249"/>
    </location>
</feature>
<evidence type="ECO:0000259" key="3">
    <source>
        <dbReference type="Pfam" id="PF01048"/>
    </source>
</evidence>